<evidence type="ECO:0000256" key="1">
    <source>
        <dbReference type="SAM" id="MobiDB-lite"/>
    </source>
</evidence>
<keyword evidence="3" id="KW-1185">Reference proteome</keyword>
<evidence type="ECO:0000313" key="2">
    <source>
        <dbReference type="EMBL" id="MBM6703867.1"/>
    </source>
</evidence>
<accession>A0ABS2DRB4</accession>
<dbReference type="GO" id="GO:0005524">
    <property type="term" value="F:ATP binding"/>
    <property type="evidence" value="ECO:0007669"/>
    <property type="project" value="UniProtKB-KW"/>
</dbReference>
<keyword evidence="2" id="KW-0547">Nucleotide-binding</keyword>
<dbReference type="SUPFAM" id="SSF52540">
    <property type="entry name" value="P-loop containing nucleoside triphosphate hydrolases"/>
    <property type="match status" value="1"/>
</dbReference>
<gene>
    <name evidence="2" type="ORF">H6A60_05135</name>
</gene>
<feature type="compositionally biased region" description="Low complexity" evidence="1">
    <location>
        <begin position="1"/>
        <end position="11"/>
    </location>
</feature>
<feature type="region of interest" description="Disordered" evidence="1">
    <location>
        <begin position="1"/>
        <end position="22"/>
    </location>
</feature>
<name>A0ABS2DRB4_9BURK</name>
<dbReference type="InterPro" id="IPR027417">
    <property type="entry name" value="P-loop_NTPase"/>
</dbReference>
<sequence length="462" mass="50853">MNTGAAAAPEAQPEKAPAKPTRVPKRIAKTILNALKGGVVPRIGLPYIAVGRNAEIDALLDDVAVIEEGGASFRFIVGKYGSGKSFLLQTIRSHVMDRGFVVADADLSPERRLHGTKGQGLATYRELMQNLATKTMPEGGALALILERWSDALRLEVAESGLSPAAPGFAEALERRVLAHVTTLDDVVHGFEFGRVLSRYALATAGALDEPEAQKSLVLKWFRGEFATKAEAKTALGVNLVATDDNWYDFLKVFALFLKRAGYKGLLVLIDELVNLYKIPNTVSRQYNYEKILTMYNDTLQGKARHIGIVMSGTPQCVEDRRRGIFSYEALRSRLESGRFVREGRRDLMSPVIHLAPLSVEELLVLIEKLAAMHRDLYATNRTIDETTLAAFLSAEYGRVGAETHITPREIIRDFIEFLNILAQNPDVEPQALIESDAFRAAIGPSNAGKPDDSDDFVEFTL</sequence>
<dbReference type="EMBL" id="JACJJC010000006">
    <property type="protein sequence ID" value="MBM6703867.1"/>
    <property type="molecule type" value="Genomic_DNA"/>
</dbReference>
<keyword evidence="2" id="KW-0067">ATP-binding</keyword>
<evidence type="ECO:0000313" key="3">
    <source>
        <dbReference type="Proteomes" id="UP000715095"/>
    </source>
</evidence>
<comment type="caution">
    <text evidence="2">The sequence shown here is derived from an EMBL/GenBank/DDBJ whole genome shotgun (WGS) entry which is preliminary data.</text>
</comment>
<proteinExistence type="predicted"/>
<dbReference type="InterPro" id="IPR021228">
    <property type="entry name" value="BrxD"/>
</dbReference>
<organism evidence="2 3">
    <name type="scientific">Sutterella massiliensis</name>
    <dbReference type="NCBI Taxonomy" id="1816689"/>
    <lineage>
        <taxon>Bacteria</taxon>
        <taxon>Pseudomonadati</taxon>
        <taxon>Pseudomonadota</taxon>
        <taxon>Betaproteobacteria</taxon>
        <taxon>Burkholderiales</taxon>
        <taxon>Sutterellaceae</taxon>
        <taxon>Sutterella</taxon>
    </lineage>
</organism>
<protein>
    <submittedName>
        <fullName evidence="2">ATP-binding protein</fullName>
    </submittedName>
</protein>
<dbReference type="Proteomes" id="UP000715095">
    <property type="component" value="Unassembled WGS sequence"/>
</dbReference>
<reference evidence="2 3" key="1">
    <citation type="journal article" date="2021" name="Sci. Rep.">
        <title>The distribution of antibiotic resistance genes in chicken gut microbiota commensals.</title>
        <authorList>
            <person name="Juricova H."/>
            <person name="Matiasovicova J."/>
            <person name="Kubasova T."/>
            <person name="Cejkova D."/>
            <person name="Rychlik I."/>
        </authorList>
    </citation>
    <scope>NUCLEOTIDE SEQUENCE [LARGE SCALE GENOMIC DNA]</scope>
    <source>
        <strain evidence="2 3">An829</strain>
    </source>
</reference>
<dbReference type="Pfam" id="PF10923">
    <property type="entry name" value="BrxC_BrxD"/>
    <property type="match status" value="1"/>
</dbReference>